<evidence type="ECO:0000256" key="3">
    <source>
        <dbReference type="ARBA" id="ARBA00022448"/>
    </source>
</evidence>
<keyword evidence="8" id="KW-0472">Membrane</keyword>
<evidence type="ECO:0000256" key="2">
    <source>
        <dbReference type="ARBA" id="ARBA00009477"/>
    </source>
</evidence>
<protein>
    <recommendedName>
        <fullName evidence="9">Membrane fusion protein (MFP) family protein</fullName>
    </recommendedName>
</protein>
<evidence type="ECO:0000259" key="12">
    <source>
        <dbReference type="Pfam" id="PF26002"/>
    </source>
</evidence>
<comment type="subcellular location">
    <subcellularLocation>
        <location evidence="1 9">Cell inner membrane</location>
        <topology evidence="1 9">Single-pass membrane protein</topology>
    </subcellularLocation>
</comment>
<evidence type="ECO:0000256" key="7">
    <source>
        <dbReference type="ARBA" id="ARBA00022989"/>
    </source>
</evidence>
<dbReference type="RefSeq" id="WP_124085026.1">
    <property type="nucleotide sequence ID" value="NZ_UXAW01000034.1"/>
</dbReference>
<evidence type="ECO:0000256" key="5">
    <source>
        <dbReference type="ARBA" id="ARBA00022519"/>
    </source>
</evidence>
<keyword evidence="10" id="KW-0175">Coiled coil</keyword>
<dbReference type="Gene3D" id="2.40.30.170">
    <property type="match status" value="1"/>
</dbReference>
<evidence type="ECO:0000256" key="8">
    <source>
        <dbReference type="ARBA" id="ARBA00023136"/>
    </source>
</evidence>
<dbReference type="GO" id="GO:0005886">
    <property type="term" value="C:plasma membrane"/>
    <property type="evidence" value="ECO:0007669"/>
    <property type="project" value="UniProtKB-SubCell"/>
</dbReference>
<keyword evidence="7" id="KW-1133">Transmembrane helix</keyword>
<dbReference type="InterPro" id="IPR010129">
    <property type="entry name" value="T1SS_HlyD"/>
</dbReference>
<dbReference type="AlphaFoldDB" id="A0A3P5WNZ6"/>
<dbReference type="EMBL" id="UXAW01000034">
    <property type="protein sequence ID" value="VDC21251.1"/>
    <property type="molecule type" value="Genomic_DNA"/>
</dbReference>
<sequence length="434" mass="47312">MSASRPLWSIRRPLVLGFLALFALIFGFGIWAATASLSGAIVAPGQIEVEQNRQVVQHPDGGVVAGIEVTEGQRVQAGDVLIRLDGALLSTELAIVEGRLSEAIAQRARLEAERDGAARPVFPPDLVAEAGASPTVRDQIDGQLGLFDARLEAAEKEVEQLNRQIEQIRARITGIDAQAEAIRIQLDLIRQELVSQKTLLDRGLAQAASVLALQREEARLLGQTGDLIANRAQAEERITEIELSIGAISLRRREQAADQLREIAPLELELAERRRGLREQVARLDIRAPVSGVVLGLAVTTPRAVLRPAEAVLYIVPQDRPLMIAARVSPIDIDQIHTGQDVELVFSAFSSRTTPHLKGKVMLVSADAFTDQTAHVSFYRVEIVLHADEAEKLGGLALLPGMPVEAFIQTGAQTPFAYLIKPFADYFNRAFRES</sequence>
<dbReference type="NCBIfam" id="TIGR01843">
    <property type="entry name" value="type_I_hlyD"/>
    <property type="match status" value="1"/>
</dbReference>
<dbReference type="InterPro" id="IPR058982">
    <property type="entry name" value="Beta-barrel_AprE"/>
</dbReference>
<dbReference type="Pfam" id="PF25994">
    <property type="entry name" value="HH_AprE"/>
    <property type="match status" value="1"/>
</dbReference>
<dbReference type="InterPro" id="IPR050739">
    <property type="entry name" value="MFP"/>
</dbReference>
<dbReference type="PANTHER" id="PTHR30386">
    <property type="entry name" value="MEMBRANE FUSION SUBUNIT OF EMRAB-TOLC MULTIDRUG EFFLUX PUMP"/>
    <property type="match status" value="1"/>
</dbReference>
<evidence type="ECO:0000256" key="9">
    <source>
        <dbReference type="RuleBase" id="RU365093"/>
    </source>
</evidence>
<evidence type="ECO:0000256" key="4">
    <source>
        <dbReference type="ARBA" id="ARBA00022475"/>
    </source>
</evidence>
<dbReference type="OrthoDB" id="9810980at2"/>
<feature type="domain" description="AprE-like beta-barrel" evidence="12">
    <location>
        <begin position="322"/>
        <end position="411"/>
    </location>
</feature>
<reference evidence="13 14" key="1">
    <citation type="submission" date="2018-11" db="EMBL/GenBank/DDBJ databases">
        <authorList>
            <person name="Criscuolo A."/>
        </authorList>
    </citation>
    <scope>NUCLEOTIDE SEQUENCE [LARGE SCALE GENOMIC DNA]</scope>
    <source>
        <strain evidence="13">ACIP111625</strain>
    </source>
</reference>
<evidence type="ECO:0000256" key="1">
    <source>
        <dbReference type="ARBA" id="ARBA00004377"/>
    </source>
</evidence>
<dbReference type="Gene3D" id="2.40.50.100">
    <property type="match status" value="1"/>
</dbReference>
<name>A0A3P5WNZ6_9RHOB</name>
<comment type="similarity">
    <text evidence="2 9">Belongs to the membrane fusion protein (MFP) (TC 8.A.1) family.</text>
</comment>
<keyword evidence="6" id="KW-0812">Transmembrane</keyword>
<keyword evidence="4 9" id="KW-1003">Cell membrane</keyword>
<feature type="coiled-coil region" evidence="10">
    <location>
        <begin position="144"/>
        <end position="178"/>
    </location>
</feature>
<dbReference type="GO" id="GO:0015031">
    <property type="term" value="P:protein transport"/>
    <property type="evidence" value="ECO:0007669"/>
    <property type="project" value="InterPro"/>
</dbReference>
<accession>A0A3P5WNZ6</accession>
<dbReference type="PANTHER" id="PTHR30386:SF17">
    <property type="entry name" value="ALKALINE PROTEASE SECRETION PROTEIN APRE"/>
    <property type="match status" value="1"/>
</dbReference>
<evidence type="ECO:0000313" key="13">
    <source>
        <dbReference type="EMBL" id="VDC21251.1"/>
    </source>
</evidence>
<dbReference type="InterPro" id="IPR058781">
    <property type="entry name" value="HH_AprE-like"/>
</dbReference>
<evidence type="ECO:0000256" key="6">
    <source>
        <dbReference type="ARBA" id="ARBA00022692"/>
    </source>
</evidence>
<evidence type="ECO:0000256" key="10">
    <source>
        <dbReference type="SAM" id="Coils"/>
    </source>
</evidence>
<dbReference type="Pfam" id="PF26002">
    <property type="entry name" value="Beta-barrel_AprE"/>
    <property type="match status" value="1"/>
</dbReference>
<dbReference type="PRINTS" id="PR01490">
    <property type="entry name" value="RTXTOXIND"/>
</dbReference>
<keyword evidence="3 9" id="KW-0813">Transport</keyword>
<proteinExistence type="inferred from homology"/>
<evidence type="ECO:0000259" key="11">
    <source>
        <dbReference type="Pfam" id="PF25994"/>
    </source>
</evidence>
<evidence type="ECO:0000313" key="14">
    <source>
        <dbReference type="Proteomes" id="UP000277498"/>
    </source>
</evidence>
<keyword evidence="5 9" id="KW-0997">Cell inner membrane</keyword>
<feature type="domain" description="AprE-like long alpha-helical hairpin" evidence="11">
    <location>
        <begin position="91"/>
        <end position="279"/>
    </location>
</feature>
<dbReference type="Proteomes" id="UP000277498">
    <property type="component" value="Unassembled WGS sequence"/>
</dbReference>
<gene>
    <name evidence="13" type="primary">prsE_3</name>
    <name evidence="13" type="ORF">XINFAN_00589</name>
</gene>
<keyword evidence="14" id="KW-1185">Reference proteome</keyword>
<organism evidence="13 14">
    <name type="scientific">Pseudogemmobacter humi</name>
    <dbReference type="NCBI Taxonomy" id="2483812"/>
    <lineage>
        <taxon>Bacteria</taxon>
        <taxon>Pseudomonadati</taxon>
        <taxon>Pseudomonadota</taxon>
        <taxon>Alphaproteobacteria</taxon>
        <taxon>Rhodobacterales</taxon>
        <taxon>Paracoccaceae</taxon>
        <taxon>Pseudogemmobacter</taxon>
    </lineage>
</organism>
<dbReference type="Gene3D" id="1.10.287.470">
    <property type="entry name" value="Helix hairpin bin"/>
    <property type="match status" value="1"/>
</dbReference>